<evidence type="ECO:0000256" key="11">
    <source>
        <dbReference type="ARBA" id="ARBA00023128"/>
    </source>
</evidence>
<evidence type="ECO:0000256" key="8">
    <source>
        <dbReference type="ARBA" id="ARBA00022792"/>
    </source>
</evidence>
<feature type="transmembrane region" description="Helical" evidence="13">
    <location>
        <begin position="12"/>
        <end position="31"/>
    </location>
</feature>
<reference evidence="14 15" key="2">
    <citation type="journal article" date="2013" name="IMA Fungus">
        <title>IMA Genome-F 1: Ceratocystis fimbriata: Draft nuclear genome sequence for the plant pathogen, Ceratocystis fimbriata.</title>
        <authorList>
            <person name="Wilken P.M."/>
            <person name="Steenkamp E.T."/>
            <person name="Wingfield M.J."/>
            <person name="de Beer Z.W."/>
            <person name="Wingfield B.D."/>
        </authorList>
    </citation>
    <scope>NUCLEOTIDE SEQUENCE [LARGE SCALE GENOMIC DNA]</scope>
    <source>
        <strain evidence="14 15">CBS 114723</strain>
    </source>
</reference>
<evidence type="ECO:0000313" key="14">
    <source>
        <dbReference type="EMBL" id="PHH50049.1"/>
    </source>
</evidence>
<dbReference type="Pfam" id="PF15879">
    <property type="entry name" value="MWFE"/>
    <property type="match status" value="1"/>
</dbReference>
<evidence type="ECO:0000256" key="1">
    <source>
        <dbReference type="ARBA" id="ARBA00003195"/>
    </source>
</evidence>
<evidence type="ECO:0000313" key="15">
    <source>
        <dbReference type="Proteomes" id="UP000222788"/>
    </source>
</evidence>
<evidence type="ECO:0000256" key="2">
    <source>
        <dbReference type="ARBA" id="ARBA00004298"/>
    </source>
</evidence>
<evidence type="ECO:0000256" key="3">
    <source>
        <dbReference type="ARBA" id="ARBA00009960"/>
    </source>
</evidence>
<evidence type="ECO:0000256" key="7">
    <source>
        <dbReference type="ARBA" id="ARBA00022692"/>
    </source>
</evidence>
<keyword evidence="11" id="KW-0496">Mitochondrion</keyword>
<dbReference type="PANTHER" id="PTHR17098">
    <property type="entry name" value="NADH-UBIQUINONE OXIDOREDUCTASE MWFE SUBUNIT"/>
    <property type="match status" value="1"/>
</dbReference>
<comment type="caution">
    <text evidence="14">The sequence shown here is derived from an EMBL/GenBank/DDBJ whole genome shotgun (WGS) entry which is preliminary data.</text>
</comment>
<evidence type="ECO:0000256" key="6">
    <source>
        <dbReference type="ARBA" id="ARBA00022660"/>
    </source>
</evidence>
<dbReference type="AlphaFoldDB" id="A0A2C5W8S8"/>
<accession>A0A2C5W8S8</accession>
<keyword evidence="8" id="KW-0999">Mitochondrion inner membrane</keyword>
<evidence type="ECO:0000256" key="10">
    <source>
        <dbReference type="ARBA" id="ARBA00022989"/>
    </source>
</evidence>
<dbReference type="Proteomes" id="UP000222788">
    <property type="component" value="Unassembled WGS sequence"/>
</dbReference>
<dbReference type="PANTHER" id="PTHR17098:SF2">
    <property type="entry name" value="NADH DEHYDROGENASE [UBIQUINONE] 1 ALPHA SUBCOMPLEX SUBUNIT 1"/>
    <property type="match status" value="1"/>
</dbReference>
<keyword evidence="9" id="KW-0249">Electron transport</keyword>
<dbReference type="STRING" id="1035309.A0A2C5W8S8"/>
<evidence type="ECO:0000256" key="5">
    <source>
        <dbReference type="ARBA" id="ARBA00022448"/>
    </source>
</evidence>
<keyword evidence="12 13" id="KW-0472">Membrane</keyword>
<dbReference type="GO" id="GO:0005743">
    <property type="term" value="C:mitochondrial inner membrane"/>
    <property type="evidence" value="ECO:0007669"/>
    <property type="project" value="UniProtKB-SubCell"/>
</dbReference>
<reference evidence="14 15" key="1">
    <citation type="journal article" date="2013" name="Fungal Biol.">
        <title>Analysis of microsatellite markers in the genome of the plant pathogen Ceratocystis fimbriata.</title>
        <authorList>
            <person name="Simpson M.C."/>
            <person name="Wilken P.M."/>
            <person name="Coetzee M.P."/>
            <person name="Wingfield M.J."/>
            <person name="Wingfield B.D."/>
        </authorList>
    </citation>
    <scope>NUCLEOTIDE SEQUENCE [LARGE SCALE GENOMIC DNA]</scope>
    <source>
        <strain evidence="14 15">CBS 114723</strain>
    </source>
</reference>
<comment type="subcellular location">
    <subcellularLocation>
        <location evidence="2">Mitochondrion inner membrane</location>
        <topology evidence="2">Single-pass membrane protein</topology>
        <orientation evidence="2">Matrix side</orientation>
    </subcellularLocation>
</comment>
<dbReference type="OrthoDB" id="1920692at2759"/>
<keyword evidence="15" id="KW-1185">Reference proteome</keyword>
<sequence>MPVPYEALIPYGIITLMFGITGAGLGTVKYWQNGWKTPRWALDNWDRADFDTRVMNFRPFPVTNRKFKIQ</sequence>
<organism evidence="14 15">
    <name type="scientific">Ceratocystis fimbriata CBS 114723</name>
    <dbReference type="NCBI Taxonomy" id="1035309"/>
    <lineage>
        <taxon>Eukaryota</taxon>
        <taxon>Fungi</taxon>
        <taxon>Dikarya</taxon>
        <taxon>Ascomycota</taxon>
        <taxon>Pezizomycotina</taxon>
        <taxon>Sordariomycetes</taxon>
        <taxon>Hypocreomycetidae</taxon>
        <taxon>Microascales</taxon>
        <taxon>Ceratocystidaceae</taxon>
        <taxon>Ceratocystis</taxon>
    </lineage>
</organism>
<evidence type="ECO:0000256" key="4">
    <source>
        <dbReference type="ARBA" id="ARBA00016392"/>
    </source>
</evidence>
<keyword evidence="10 13" id="KW-1133">Transmembrane helix</keyword>
<keyword evidence="5" id="KW-0813">Transport</keyword>
<comment type="similarity">
    <text evidence="3">Belongs to the complex I NDUFA1 subunit family.</text>
</comment>
<evidence type="ECO:0000256" key="12">
    <source>
        <dbReference type="ARBA" id="ARBA00023136"/>
    </source>
</evidence>
<gene>
    <name evidence="14" type="ORF">CFIMG_006657RA</name>
</gene>
<dbReference type="EMBL" id="APWK03000152">
    <property type="protein sequence ID" value="PHH50049.1"/>
    <property type="molecule type" value="Genomic_DNA"/>
</dbReference>
<keyword evidence="6" id="KW-0679">Respiratory chain</keyword>
<evidence type="ECO:0000256" key="13">
    <source>
        <dbReference type="SAM" id="Phobius"/>
    </source>
</evidence>
<proteinExistence type="inferred from homology"/>
<keyword evidence="7 13" id="KW-0812">Transmembrane</keyword>
<protein>
    <recommendedName>
        <fullName evidence="4">NADH dehydrogenase [ubiquinone] 1 alpha subcomplex subunit 1</fullName>
    </recommendedName>
</protein>
<comment type="function">
    <text evidence="1">Accessory subunit of the mitochondrial membrane respiratory chain NADH dehydrogenase (Complex I), that is believed not to be involved in catalysis. Complex I functions in the transfer of electrons from NADH to the respiratory chain. The immediate electron acceptor for the enzyme is believed to be ubiquinone.</text>
</comment>
<name>A0A2C5W8S8_9PEZI</name>
<dbReference type="InterPro" id="IPR017384">
    <property type="entry name" value="NADH_Ub_cplx-1_asu_su-1"/>
</dbReference>
<evidence type="ECO:0000256" key="9">
    <source>
        <dbReference type="ARBA" id="ARBA00022982"/>
    </source>
</evidence>